<evidence type="ECO:0000313" key="7">
    <source>
        <dbReference type="Proteomes" id="UP000520814"/>
    </source>
</evidence>
<evidence type="ECO:0000256" key="1">
    <source>
        <dbReference type="ARBA" id="ARBA00006926"/>
    </source>
</evidence>
<evidence type="ECO:0000256" key="5">
    <source>
        <dbReference type="RuleBase" id="RU000499"/>
    </source>
</evidence>
<evidence type="ECO:0000256" key="3">
    <source>
        <dbReference type="ARBA" id="ARBA00023002"/>
    </source>
</evidence>
<dbReference type="Gene3D" id="3.40.30.10">
    <property type="entry name" value="Glutaredoxin"/>
    <property type="match status" value="1"/>
</dbReference>
<evidence type="ECO:0000313" key="6">
    <source>
        <dbReference type="EMBL" id="MBB6051023.1"/>
    </source>
</evidence>
<keyword evidence="2 5" id="KW-0575">Peroxidase</keyword>
<comment type="caution">
    <text evidence="6">The sequence shown here is derived from an EMBL/GenBank/DDBJ whole genome shotgun (WGS) entry which is preliminary data.</text>
</comment>
<dbReference type="PANTHER" id="PTHR11592:SF78">
    <property type="entry name" value="GLUTATHIONE PEROXIDASE"/>
    <property type="match status" value="1"/>
</dbReference>
<dbReference type="SUPFAM" id="SSF52833">
    <property type="entry name" value="Thioredoxin-like"/>
    <property type="match status" value="1"/>
</dbReference>
<protein>
    <recommendedName>
        <fullName evidence="5">Glutathione peroxidase</fullName>
    </recommendedName>
</protein>
<evidence type="ECO:0000256" key="4">
    <source>
        <dbReference type="PIRSR" id="PIRSR000303-1"/>
    </source>
</evidence>
<dbReference type="InterPro" id="IPR029759">
    <property type="entry name" value="GPX_AS"/>
</dbReference>
<keyword evidence="7" id="KW-1185">Reference proteome</keyword>
<dbReference type="PRINTS" id="PR01011">
    <property type="entry name" value="GLUTPROXDASE"/>
</dbReference>
<feature type="active site" evidence="4">
    <location>
        <position position="36"/>
    </location>
</feature>
<organism evidence="6 7">
    <name type="scientific">Armatimonas rosea</name>
    <dbReference type="NCBI Taxonomy" id="685828"/>
    <lineage>
        <taxon>Bacteria</taxon>
        <taxon>Bacillati</taxon>
        <taxon>Armatimonadota</taxon>
        <taxon>Armatimonadia</taxon>
        <taxon>Armatimonadales</taxon>
        <taxon>Armatimonadaceae</taxon>
        <taxon>Armatimonas</taxon>
    </lineage>
</organism>
<dbReference type="PIRSF" id="PIRSF000303">
    <property type="entry name" value="Glutathion_perox"/>
    <property type="match status" value="1"/>
</dbReference>
<accession>A0A7W9SRP6</accession>
<dbReference type="GO" id="GO:0034599">
    <property type="term" value="P:cellular response to oxidative stress"/>
    <property type="evidence" value="ECO:0007669"/>
    <property type="project" value="TreeGrafter"/>
</dbReference>
<dbReference type="AlphaFoldDB" id="A0A7W9SRP6"/>
<dbReference type="FunFam" id="3.40.30.10:FF:000010">
    <property type="entry name" value="Glutathione peroxidase"/>
    <property type="match status" value="1"/>
</dbReference>
<dbReference type="CDD" id="cd00340">
    <property type="entry name" value="GSH_Peroxidase"/>
    <property type="match status" value="1"/>
</dbReference>
<sequence>MASLYDFTLPNIDGTETALQSYTGHVLLIVNVASKCGLTPQYAQLEALHQQYKDKGLRILGFPANNFGAQEPGTEAQIKEFCSLTYGVTFDMFSKISVKGEDIHPLYAYLTGLPAPLGGEIEWNFGKFLVGKDGKVIARFSAKTKPDDPTVVAAIEAAL</sequence>
<dbReference type="PANTHER" id="PTHR11592">
    <property type="entry name" value="GLUTATHIONE PEROXIDASE"/>
    <property type="match status" value="1"/>
</dbReference>
<dbReference type="Proteomes" id="UP000520814">
    <property type="component" value="Unassembled WGS sequence"/>
</dbReference>
<comment type="similarity">
    <text evidence="1 5">Belongs to the glutathione peroxidase family.</text>
</comment>
<dbReference type="PROSITE" id="PS51355">
    <property type="entry name" value="GLUTATHIONE_PEROXID_3"/>
    <property type="match status" value="1"/>
</dbReference>
<reference evidence="6 7" key="1">
    <citation type="submission" date="2020-08" db="EMBL/GenBank/DDBJ databases">
        <title>Genomic Encyclopedia of Type Strains, Phase IV (KMG-IV): sequencing the most valuable type-strain genomes for metagenomic binning, comparative biology and taxonomic classification.</title>
        <authorList>
            <person name="Goeker M."/>
        </authorList>
    </citation>
    <scope>NUCLEOTIDE SEQUENCE [LARGE SCALE GENOMIC DNA]</scope>
    <source>
        <strain evidence="6 7">DSM 23562</strain>
    </source>
</reference>
<name>A0A7W9SRP6_ARMRO</name>
<gene>
    <name evidence="6" type="ORF">HNQ39_002814</name>
</gene>
<dbReference type="RefSeq" id="WP_184197056.1">
    <property type="nucleotide sequence ID" value="NZ_JACHGW010000002.1"/>
</dbReference>
<dbReference type="InterPro" id="IPR036249">
    <property type="entry name" value="Thioredoxin-like_sf"/>
</dbReference>
<proteinExistence type="inferred from homology"/>
<dbReference type="PROSITE" id="PS00460">
    <property type="entry name" value="GLUTATHIONE_PEROXID_1"/>
    <property type="match status" value="1"/>
</dbReference>
<dbReference type="EMBL" id="JACHGW010000002">
    <property type="protein sequence ID" value="MBB6051023.1"/>
    <property type="molecule type" value="Genomic_DNA"/>
</dbReference>
<dbReference type="InterPro" id="IPR000889">
    <property type="entry name" value="Glutathione_peroxidase"/>
</dbReference>
<dbReference type="Pfam" id="PF00255">
    <property type="entry name" value="GSHPx"/>
    <property type="match status" value="1"/>
</dbReference>
<dbReference type="GO" id="GO:0004601">
    <property type="term" value="F:peroxidase activity"/>
    <property type="evidence" value="ECO:0007669"/>
    <property type="project" value="UniProtKB-KW"/>
</dbReference>
<evidence type="ECO:0000256" key="2">
    <source>
        <dbReference type="ARBA" id="ARBA00022559"/>
    </source>
</evidence>
<keyword evidence="3 5" id="KW-0560">Oxidoreductase</keyword>